<accession>A0A1W6LI36</accession>
<dbReference type="OrthoDB" id="9810941at2"/>
<dbReference type="InterPro" id="IPR011701">
    <property type="entry name" value="MFS"/>
</dbReference>
<dbReference type="STRING" id="946333.A4W93_12220"/>
<comment type="subcellular location">
    <subcellularLocation>
        <location evidence="1">Membrane</location>
        <topology evidence="1">Multi-pass membrane protein</topology>
    </subcellularLocation>
</comment>
<sequence length="379" mass="37988">MNPVLYAWGVRALFFAAGLLFATWGVHVPTVKGHYGLGEQALAVAMLAGGVGAVGGLTQAGRLIGRFGPRKVALVSGCLCAASIGLLLAFHTMAVLLLVMVAFGLANSLFDVSVNVAASDLEARAGRPLMSGFHGMFSLGGMAGAAGGAALLSAGVEPWHHLAAATAVGVTLVAFGCWTMPRAKKPEEGAGGHAFLLPRGTLLLIGILAALGLIAEGAMYDWSVLYVKQELLADAGTAALGYAAFSGAMAAARFGGDWVRARLSSALLVRLSGLLAAAGMTLSLVTSSPVVALLGFALVGLGFANIVPVLFSAAATVPGVKPADGIAAVASLGYFGMMVGPPLIGFVAEHQSLTVGLATVVLAAVMLSAAARSALARPA</sequence>
<evidence type="ECO:0000313" key="5">
    <source>
        <dbReference type="EMBL" id="ARN23857.1"/>
    </source>
</evidence>
<gene>
    <name evidence="5" type="ORF">A4W93_12220</name>
</gene>
<dbReference type="InterPro" id="IPR051788">
    <property type="entry name" value="MFS_Transporter"/>
</dbReference>
<dbReference type="PROSITE" id="PS50850">
    <property type="entry name" value="MFS"/>
    <property type="match status" value="1"/>
</dbReference>
<dbReference type="Gene3D" id="1.20.1250.20">
    <property type="entry name" value="MFS general substrate transporter like domains"/>
    <property type="match status" value="1"/>
</dbReference>
<keyword evidence="3" id="KW-1133">Transmembrane helix</keyword>
<dbReference type="Proteomes" id="UP000193427">
    <property type="component" value="Chromosome"/>
</dbReference>
<protein>
    <submittedName>
        <fullName evidence="5">MFS transporter</fullName>
    </submittedName>
</protein>
<name>A0A1W6LI36_9BURK</name>
<dbReference type="InterPro" id="IPR036259">
    <property type="entry name" value="MFS_trans_sf"/>
</dbReference>
<dbReference type="KEGG" id="rgu:A4W93_12220"/>
<dbReference type="PANTHER" id="PTHR23514:SF13">
    <property type="entry name" value="INNER MEMBRANE PROTEIN YBJJ"/>
    <property type="match status" value="1"/>
</dbReference>
<dbReference type="PANTHER" id="PTHR23514">
    <property type="entry name" value="BYPASS OF STOP CODON PROTEIN 6"/>
    <property type="match status" value="1"/>
</dbReference>
<keyword evidence="6" id="KW-1185">Reference proteome</keyword>
<proteinExistence type="predicted"/>
<evidence type="ECO:0000256" key="2">
    <source>
        <dbReference type="ARBA" id="ARBA00022692"/>
    </source>
</evidence>
<evidence type="ECO:0000256" key="1">
    <source>
        <dbReference type="ARBA" id="ARBA00004141"/>
    </source>
</evidence>
<dbReference type="Pfam" id="PF07690">
    <property type="entry name" value="MFS_1"/>
    <property type="match status" value="1"/>
</dbReference>
<dbReference type="SUPFAM" id="SSF103473">
    <property type="entry name" value="MFS general substrate transporter"/>
    <property type="match status" value="1"/>
</dbReference>
<evidence type="ECO:0000256" key="4">
    <source>
        <dbReference type="ARBA" id="ARBA00023136"/>
    </source>
</evidence>
<dbReference type="InterPro" id="IPR020846">
    <property type="entry name" value="MFS_dom"/>
</dbReference>
<keyword evidence="4" id="KW-0472">Membrane</keyword>
<dbReference type="CDD" id="cd17393">
    <property type="entry name" value="MFS_MosC_like"/>
    <property type="match status" value="1"/>
</dbReference>
<dbReference type="RefSeq" id="WP_085754144.1">
    <property type="nucleotide sequence ID" value="NZ_BSPR01000023.1"/>
</dbReference>
<keyword evidence="2" id="KW-0812">Transmembrane</keyword>
<reference evidence="5 6" key="1">
    <citation type="submission" date="2016-04" db="EMBL/GenBank/DDBJ databases">
        <title>Complete genome sequence of natural rubber-degrading, novel Gram-negative bacterium, Rhizobacter gummiphilus strain NS21.</title>
        <authorList>
            <person name="Tabata M."/>
            <person name="Kasai D."/>
            <person name="Fukuda M."/>
        </authorList>
    </citation>
    <scope>NUCLEOTIDE SEQUENCE [LARGE SCALE GENOMIC DNA]</scope>
    <source>
        <strain evidence="5 6">NS21</strain>
    </source>
</reference>
<organism evidence="5 6">
    <name type="scientific">Piscinibacter gummiphilus</name>
    <dbReference type="NCBI Taxonomy" id="946333"/>
    <lineage>
        <taxon>Bacteria</taxon>
        <taxon>Pseudomonadati</taxon>
        <taxon>Pseudomonadota</taxon>
        <taxon>Betaproteobacteria</taxon>
        <taxon>Burkholderiales</taxon>
        <taxon>Sphaerotilaceae</taxon>
        <taxon>Piscinibacter</taxon>
    </lineage>
</organism>
<evidence type="ECO:0000313" key="6">
    <source>
        <dbReference type="Proteomes" id="UP000193427"/>
    </source>
</evidence>
<dbReference type="GO" id="GO:0016020">
    <property type="term" value="C:membrane"/>
    <property type="evidence" value="ECO:0007669"/>
    <property type="project" value="UniProtKB-SubCell"/>
</dbReference>
<dbReference type="GO" id="GO:0022857">
    <property type="term" value="F:transmembrane transporter activity"/>
    <property type="evidence" value="ECO:0007669"/>
    <property type="project" value="InterPro"/>
</dbReference>
<dbReference type="AlphaFoldDB" id="A0A1W6LI36"/>
<dbReference type="EMBL" id="CP015118">
    <property type="protein sequence ID" value="ARN23857.1"/>
    <property type="molecule type" value="Genomic_DNA"/>
</dbReference>
<evidence type="ECO:0000256" key="3">
    <source>
        <dbReference type="ARBA" id="ARBA00022989"/>
    </source>
</evidence>